<organism evidence="1">
    <name type="scientific">marine sediment metagenome</name>
    <dbReference type="NCBI Taxonomy" id="412755"/>
    <lineage>
        <taxon>unclassified sequences</taxon>
        <taxon>metagenomes</taxon>
        <taxon>ecological metagenomes</taxon>
    </lineage>
</organism>
<proteinExistence type="predicted"/>
<dbReference type="EMBL" id="BARW01020043">
    <property type="protein sequence ID" value="GAJ01694.1"/>
    <property type="molecule type" value="Genomic_DNA"/>
</dbReference>
<reference evidence="1" key="1">
    <citation type="journal article" date="2014" name="Front. Microbiol.">
        <title>High frequency of phylogenetically diverse reductive dehalogenase-homologous genes in deep subseafloor sedimentary metagenomes.</title>
        <authorList>
            <person name="Kawai M."/>
            <person name="Futagami T."/>
            <person name="Toyoda A."/>
            <person name="Takaki Y."/>
            <person name="Nishi S."/>
            <person name="Hori S."/>
            <person name="Arai W."/>
            <person name="Tsubouchi T."/>
            <person name="Morono Y."/>
            <person name="Uchiyama I."/>
            <person name="Ito T."/>
            <person name="Fujiyama A."/>
            <person name="Inagaki F."/>
            <person name="Takami H."/>
        </authorList>
    </citation>
    <scope>NUCLEOTIDE SEQUENCE</scope>
    <source>
        <strain evidence="1">Expedition CK06-06</strain>
    </source>
</reference>
<protein>
    <submittedName>
        <fullName evidence="1">Uncharacterized protein</fullName>
    </submittedName>
</protein>
<gene>
    <name evidence="1" type="ORF">S12H4_33938</name>
</gene>
<evidence type="ECO:0000313" key="1">
    <source>
        <dbReference type="EMBL" id="GAJ01694.1"/>
    </source>
</evidence>
<feature type="non-terminal residue" evidence="1">
    <location>
        <position position="218"/>
    </location>
</feature>
<dbReference type="AlphaFoldDB" id="X1T8U4"/>
<comment type="caution">
    <text evidence="1">The sequence shown here is derived from an EMBL/GenBank/DDBJ whole genome shotgun (WGS) entry which is preliminary data.</text>
</comment>
<name>X1T8U4_9ZZZZ</name>
<accession>X1T8U4</accession>
<sequence>MSKLRDFFNEIAKAWYALVGEPTSREREKSASFVSQYWQNYLDLSPEEQVDVWHSLSGMETATDSKEKTKAWIAKTRASLIASDAPQVMVDAFDSILEAKWPLNVVGAFGTWLMWELTRAGAMARVLGMEAAFAVAHDVLPGRPDPMSAWLMHFRCDVPRDTIMSWLKDLGWSEELVDHYRKLAETLIGVGEIIALYQRGDYTITTFRNALYKHGYSR</sequence>